<evidence type="ECO:0000313" key="3">
    <source>
        <dbReference type="EMBL" id="EFI27295.1"/>
    </source>
</evidence>
<feature type="compositionally biased region" description="Polar residues" evidence="2">
    <location>
        <begin position="1"/>
        <end position="10"/>
    </location>
</feature>
<dbReference type="EMBL" id="AACS02000007">
    <property type="protein sequence ID" value="EFI27295.1"/>
    <property type="molecule type" value="Genomic_DNA"/>
</dbReference>
<dbReference type="HOGENOM" id="CLU_409378_0_0_1"/>
<feature type="coiled-coil region" evidence="1">
    <location>
        <begin position="513"/>
        <end position="585"/>
    </location>
</feature>
<accession>D6RNN0</accession>
<gene>
    <name evidence="3" type="ORF">CC1G_14767</name>
</gene>
<protein>
    <submittedName>
        <fullName evidence="3">Uncharacterized protein</fullName>
    </submittedName>
</protein>
<dbReference type="OMA" id="ENDQQKC"/>
<dbReference type="GeneID" id="9379554"/>
<proteinExistence type="predicted"/>
<evidence type="ECO:0000313" key="4">
    <source>
        <dbReference type="Proteomes" id="UP000001861"/>
    </source>
</evidence>
<keyword evidence="1" id="KW-0175">Coiled coil</keyword>
<feature type="region of interest" description="Disordered" evidence="2">
    <location>
        <begin position="85"/>
        <end position="161"/>
    </location>
</feature>
<feature type="compositionally biased region" description="Basic and acidic residues" evidence="2">
    <location>
        <begin position="603"/>
        <end position="664"/>
    </location>
</feature>
<dbReference type="VEuPathDB" id="FungiDB:CC1G_14767"/>
<feature type="region of interest" description="Disordered" evidence="2">
    <location>
        <begin position="1"/>
        <end position="28"/>
    </location>
</feature>
<dbReference type="OrthoDB" id="3246510at2759"/>
<evidence type="ECO:0000256" key="1">
    <source>
        <dbReference type="SAM" id="Coils"/>
    </source>
</evidence>
<dbReference type="AlphaFoldDB" id="D6RNN0"/>
<dbReference type="STRING" id="240176.D6RNN0"/>
<feature type="coiled-coil region" evidence="1">
    <location>
        <begin position="380"/>
        <end position="425"/>
    </location>
</feature>
<keyword evidence="4" id="KW-1185">Reference proteome</keyword>
<sequence length="671" mass="75876">MDGNADSTSKPLFGQYSAAKDSGDRPRVRLPGVQEAQARLQDQGTPKLSKALLKPFRFNQKSEENVPPRPFRFSLQPSTPIRSLEVQSARRATSRSTLSTTTNVQTHGSPFEPSERFGNEENTLPASTHLDFGGFRQSGLLNTPNSVASSSNRDDNNGGEDSFVEKVARDFANLKQRNATLQTQNERLTDAHEQSLQEIQRLKSQLSSLSVQLSASEQKNEQLRGALRETEVQLANSTANLKAANETTNGLTEKIQSLTLDFQSLRQENAKISVKEAKTNQRLDEARLVVSGLRESFKQQSEDMQELKEAQGRIQERYGRAIREIQDLRSQASECTSAFQGQSSANVWMASAKEGRTIINELKGELETSRRVSDILRDKLHHMASQLLESKERVKELEQERYDSMARLDTNLRETNDRIESALKLDQAQQEILKRLADRERETIDALTEAAKVEEMLVLAKKEIARLSGVCKAKEAELIPLRSAREDHLSKMLAMQDIVNARDREITGLRTELKSLFESKEDLRALLAEAKKSIVEKEQELSQARSLNPEIESRMQELKERFSSFETAILERSALESKVAALQRECGERDIRIKGLQALLDQERKSSEQAKSASDRLTEASAKERSTLAERHRTELQDLRRELLKEKNALMDSHREELKKKEDALQQALNK</sequence>
<feature type="region of interest" description="Disordered" evidence="2">
    <location>
        <begin position="603"/>
        <end position="671"/>
    </location>
</feature>
<feature type="coiled-coil region" evidence="1">
    <location>
        <begin position="164"/>
        <end position="247"/>
    </location>
</feature>
<dbReference type="KEGG" id="cci:CC1G_14767"/>
<organism evidence="3 4">
    <name type="scientific">Coprinopsis cinerea (strain Okayama-7 / 130 / ATCC MYA-4618 / FGSC 9003)</name>
    <name type="common">Inky cap fungus</name>
    <name type="synonym">Hormographiella aspergillata</name>
    <dbReference type="NCBI Taxonomy" id="240176"/>
    <lineage>
        <taxon>Eukaryota</taxon>
        <taxon>Fungi</taxon>
        <taxon>Dikarya</taxon>
        <taxon>Basidiomycota</taxon>
        <taxon>Agaricomycotina</taxon>
        <taxon>Agaricomycetes</taxon>
        <taxon>Agaricomycetidae</taxon>
        <taxon>Agaricales</taxon>
        <taxon>Agaricineae</taxon>
        <taxon>Psathyrellaceae</taxon>
        <taxon>Coprinopsis</taxon>
    </lineage>
</organism>
<evidence type="ECO:0000256" key="2">
    <source>
        <dbReference type="SAM" id="MobiDB-lite"/>
    </source>
</evidence>
<comment type="caution">
    <text evidence="3">The sequence shown here is derived from an EMBL/GenBank/DDBJ whole genome shotgun (WGS) entry which is preliminary data.</text>
</comment>
<name>D6RNN0_COPC7</name>
<dbReference type="InParanoid" id="D6RNN0"/>
<dbReference type="SUPFAM" id="SSF90257">
    <property type="entry name" value="Myosin rod fragments"/>
    <property type="match status" value="1"/>
</dbReference>
<dbReference type="RefSeq" id="XP_002910789.1">
    <property type="nucleotide sequence ID" value="XM_002910743.1"/>
</dbReference>
<dbReference type="eggNOG" id="ENOG502RBVM">
    <property type="taxonomic scope" value="Eukaryota"/>
</dbReference>
<dbReference type="Proteomes" id="UP000001861">
    <property type="component" value="Unassembled WGS sequence"/>
</dbReference>
<feature type="compositionally biased region" description="Polar residues" evidence="2">
    <location>
        <begin position="139"/>
        <end position="151"/>
    </location>
</feature>
<feature type="compositionally biased region" description="Low complexity" evidence="2">
    <location>
        <begin position="89"/>
        <end position="102"/>
    </location>
</feature>
<reference evidence="3 4" key="1">
    <citation type="journal article" date="2010" name="Proc. Natl. Acad. Sci. U.S.A.">
        <title>Insights into evolution of multicellular fungi from the assembled chromosomes of the mushroom Coprinopsis cinerea (Coprinus cinereus).</title>
        <authorList>
            <person name="Stajich J.E."/>
            <person name="Wilke S.K."/>
            <person name="Ahren D."/>
            <person name="Au C.H."/>
            <person name="Birren B.W."/>
            <person name="Borodovsky M."/>
            <person name="Burns C."/>
            <person name="Canback B."/>
            <person name="Casselton L.A."/>
            <person name="Cheng C.K."/>
            <person name="Deng J."/>
            <person name="Dietrich F.S."/>
            <person name="Fargo D.C."/>
            <person name="Farman M.L."/>
            <person name="Gathman A.C."/>
            <person name="Goldberg J."/>
            <person name="Guigo R."/>
            <person name="Hoegger P.J."/>
            <person name="Hooker J.B."/>
            <person name="Huggins A."/>
            <person name="James T.Y."/>
            <person name="Kamada T."/>
            <person name="Kilaru S."/>
            <person name="Kodira C."/>
            <person name="Kues U."/>
            <person name="Kupfer D."/>
            <person name="Kwan H.S."/>
            <person name="Lomsadze A."/>
            <person name="Li W."/>
            <person name="Lilly W.W."/>
            <person name="Ma L.J."/>
            <person name="Mackey A.J."/>
            <person name="Manning G."/>
            <person name="Martin F."/>
            <person name="Muraguchi H."/>
            <person name="Natvig D.O."/>
            <person name="Palmerini H."/>
            <person name="Ramesh M.A."/>
            <person name="Rehmeyer C.J."/>
            <person name="Roe B.A."/>
            <person name="Shenoy N."/>
            <person name="Stanke M."/>
            <person name="Ter-Hovhannisyan V."/>
            <person name="Tunlid A."/>
            <person name="Velagapudi R."/>
            <person name="Vision T.J."/>
            <person name="Zeng Q."/>
            <person name="Zolan M.E."/>
            <person name="Pukkila P.J."/>
        </authorList>
    </citation>
    <scope>NUCLEOTIDE SEQUENCE [LARGE SCALE GENOMIC DNA]</scope>
    <source>
        <strain evidence="4">Okayama-7 / 130 / ATCC MYA-4618 / FGSC 9003</strain>
    </source>
</reference>